<dbReference type="EMBL" id="JASJQH010006972">
    <property type="protein sequence ID" value="KAK9721640.1"/>
    <property type="molecule type" value="Genomic_DNA"/>
</dbReference>
<evidence type="ECO:0000313" key="8">
    <source>
        <dbReference type="Proteomes" id="UP001479436"/>
    </source>
</evidence>
<feature type="transmembrane region" description="Helical" evidence="6">
    <location>
        <begin position="12"/>
        <end position="34"/>
    </location>
</feature>
<evidence type="ECO:0000256" key="3">
    <source>
        <dbReference type="ARBA" id="ARBA00022989"/>
    </source>
</evidence>
<feature type="compositionally biased region" description="Polar residues" evidence="5">
    <location>
        <begin position="303"/>
        <end position="324"/>
    </location>
</feature>
<comment type="caution">
    <text evidence="7">The sequence shown here is derived from an EMBL/GenBank/DDBJ whole genome shotgun (WGS) entry which is preliminary data.</text>
</comment>
<accession>A0ABR2W6X5</accession>
<keyword evidence="2 6" id="KW-0812">Transmembrane</keyword>
<reference evidence="7 8" key="1">
    <citation type="submission" date="2023-04" db="EMBL/GenBank/DDBJ databases">
        <title>Genome of Basidiobolus ranarum AG-B5.</title>
        <authorList>
            <person name="Stajich J.E."/>
            <person name="Carter-House D."/>
            <person name="Gryganskyi A."/>
        </authorList>
    </citation>
    <scope>NUCLEOTIDE SEQUENCE [LARGE SCALE GENOMIC DNA]</scope>
    <source>
        <strain evidence="7 8">AG-B5</strain>
    </source>
</reference>
<feature type="transmembrane region" description="Helical" evidence="6">
    <location>
        <begin position="79"/>
        <end position="95"/>
    </location>
</feature>
<organism evidence="7 8">
    <name type="scientific">Basidiobolus ranarum</name>
    <dbReference type="NCBI Taxonomy" id="34480"/>
    <lineage>
        <taxon>Eukaryota</taxon>
        <taxon>Fungi</taxon>
        <taxon>Fungi incertae sedis</taxon>
        <taxon>Zoopagomycota</taxon>
        <taxon>Entomophthoromycotina</taxon>
        <taxon>Basidiobolomycetes</taxon>
        <taxon>Basidiobolales</taxon>
        <taxon>Basidiobolaceae</taxon>
        <taxon>Basidiobolus</taxon>
    </lineage>
</organism>
<proteinExistence type="predicted"/>
<sequence>MVKLFNRASIALVTNLLNLTLFSLVFAAGVLNIVADSKNFAHIAVNVYLCLLGLFLFVTEIICFTQVVQQCQFLYTHRGRCFLYLYLGCLVYIPSSLFHQFTGIYCMSMAGLLLILSFIKQFPGRCELKISIQWLRKGLSGLEPELKCDHDDDESKSREMERNEVVANYNAQKLPTQPYTMPPLNAPSPVNSVVYPNFVYHPMYRAPPKSTSNPDLNSTLAMTPSLENGPGFRYSRPSLPPNYSNASIASNIPPWSTFHPNQYSYPSPSVWGYNPSMQSYVPYYMPPHPQPHPHPHSPHSLRQVASSEADSDTSENPKTSTIPTRTRAHSMIT</sequence>
<keyword evidence="4 6" id="KW-0472">Membrane</keyword>
<evidence type="ECO:0000256" key="2">
    <source>
        <dbReference type="ARBA" id="ARBA00022692"/>
    </source>
</evidence>
<name>A0ABR2W6X5_9FUNG</name>
<dbReference type="PANTHER" id="PTHR28128:SF1">
    <property type="entry name" value="GOLGI APPARATUS MEMBRANE PROTEIN TVP15"/>
    <property type="match status" value="1"/>
</dbReference>
<evidence type="ECO:0000256" key="4">
    <source>
        <dbReference type="ARBA" id="ARBA00023136"/>
    </source>
</evidence>
<evidence type="ECO:0000313" key="7">
    <source>
        <dbReference type="EMBL" id="KAK9721640.1"/>
    </source>
</evidence>
<keyword evidence="3 6" id="KW-1133">Transmembrane helix</keyword>
<dbReference type="PANTHER" id="PTHR28128">
    <property type="entry name" value="GOLGI APPARATUS MEMBRANE PROTEIN TVP15"/>
    <property type="match status" value="1"/>
</dbReference>
<evidence type="ECO:0000256" key="5">
    <source>
        <dbReference type="SAM" id="MobiDB-lite"/>
    </source>
</evidence>
<gene>
    <name evidence="7" type="ORF">K7432_003235</name>
</gene>
<protein>
    <submittedName>
        <fullName evidence="7">Uncharacterized protein</fullName>
    </submittedName>
</protein>
<evidence type="ECO:0000256" key="6">
    <source>
        <dbReference type="SAM" id="Phobius"/>
    </source>
</evidence>
<dbReference type="Proteomes" id="UP001479436">
    <property type="component" value="Unassembled WGS sequence"/>
</dbReference>
<comment type="subcellular location">
    <subcellularLocation>
        <location evidence="1">Membrane</location>
        <topology evidence="1">Multi-pass membrane protein</topology>
    </subcellularLocation>
</comment>
<dbReference type="Pfam" id="PF08507">
    <property type="entry name" value="COPI_assoc"/>
    <property type="match status" value="1"/>
</dbReference>
<evidence type="ECO:0000256" key="1">
    <source>
        <dbReference type="ARBA" id="ARBA00004141"/>
    </source>
</evidence>
<feature type="transmembrane region" description="Helical" evidence="6">
    <location>
        <begin position="40"/>
        <end position="67"/>
    </location>
</feature>
<keyword evidence="8" id="KW-1185">Reference proteome</keyword>
<dbReference type="InterPro" id="IPR013714">
    <property type="entry name" value="Golgi_TVP15"/>
</dbReference>
<feature type="region of interest" description="Disordered" evidence="5">
    <location>
        <begin position="284"/>
        <end position="333"/>
    </location>
</feature>